<dbReference type="GO" id="GO:0004386">
    <property type="term" value="F:helicase activity"/>
    <property type="evidence" value="ECO:0007669"/>
    <property type="project" value="UniProtKB-KW"/>
</dbReference>
<dbReference type="InterPro" id="IPR058660">
    <property type="entry name" value="WHD_DnaB"/>
</dbReference>
<name>A0A2V5KHP5_9BACL</name>
<feature type="domain" description="DnaB/C C-terminal" evidence="3">
    <location>
        <begin position="383"/>
        <end position="432"/>
    </location>
</feature>
<dbReference type="Pfam" id="PF25888">
    <property type="entry name" value="WHD_DnaB"/>
    <property type="match status" value="1"/>
</dbReference>
<sequence length="499" mass="58017">MRMTNMLHFTENHRFCVYRDFSLSGLDYRMLSGIYQPMIGAFAIGVYQTLFQQVPGDRTGYSELEQQRKLFLALDLEPGERGRKLLIEQTSKLEAIGLLQTNRKYSPAADDYLYEYVLSQPLSPQEFFKNQHLVMLLHDKVGKYAVLSLREQFYSAEPEELQDPALQSEDLSVPFYDLFRLNTKSIDYELEQALHETAPARETARAIDVTTKAFHYSEIIQRFPRGTSRNRPFVENLRHNPDQMFEINKIARKYNLSLRETCRLLDEDGMFSEDGELQVDMLQYKANLYFRQDKEREQERERLFHKIAGIARTDDYAGVIEEKPVEMQYYLEVPPMFAGQCNQHQYNLIMRNEPYTKVLERFFPKGAVPKPVSDIFEKIDVNYRMPDEVMNVMIHHLHVYKESSWTKNYIDSVASNMMAKGVSTYEQAVAYIRDQTMKRAKRSAKPEGTLAPFPGKGRGARQQKPKIAIITDMPAAKPVSEEKLAEIRKLAREIDGKGT</sequence>
<evidence type="ECO:0000256" key="2">
    <source>
        <dbReference type="SAM" id="MobiDB-lite"/>
    </source>
</evidence>
<keyword evidence="5" id="KW-0347">Helicase</keyword>
<comment type="similarity">
    <text evidence="1">Belongs to the DnaB/DnaD family.</text>
</comment>
<dbReference type="OrthoDB" id="2082007at2"/>
<evidence type="ECO:0000313" key="6">
    <source>
        <dbReference type="Proteomes" id="UP000247476"/>
    </source>
</evidence>
<reference evidence="5 6" key="1">
    <citation type="submission" date="2018-05" db="EMBL/GenBank/DDBJ databases">
        <title>Paenibacillus flagellatus sp. nov., isolated from selenium mineral soil.</title>
        <authorList>
            <person name="Dai X."/>
        </authorList>
    </citation>
    <scope>NUCLEOTIDE SEQUENCE [LARGE SCALE GENOMIC DNA]</scope>
    <source>
        <strain evidence="5 6">DXL2</strain>
    </source>
</reference>
<evidence type="ECO:0000256" key="1">
    <source>
        <dbReference type="ARBA" id="ARBA00093462"/>
    </source>
</evidence>
<keyword evidence="5" id="KW-0067">ATP-binding</keyword>
<evidence type="ECO:0000259" key="4">
    <source>
        <dbReference type="Pfam" id="PF25888"/>
    </source>
</evidence>
<evidence type="ECO:0000313" key="5">
    <source>
        <dbReference type="EMBL" id="PYI53850.1"/>
    </source>
</evidence>
<feature type="region of interest" description="Disordered" evidence="2">
    <location>
        <begin position="438"/>
        <end position="465"/>
    </location>
</feature>
<dbReference type="InterPro" id="IPR006343">
    <property type="entry name" value="DnaB/C_C"/>
</dbReference>
<feature type="domain" description="Replicative helicase loading/DNA remodeling protein DnaB N-terminal winged helix" evidence="4">
    <location>
        <begin position="13"/>
        <end position="195"/>
    </location>
</feature>
<keyword evidence="5" id="KW-0547">Nucleotide-binding</keyword>
<comment type="caution">
    <text evidence="5">The sequence shown here is derived from an EMBL/GenBank/DDBJ whole genome shotgun (WGS) entry which is preliminary data.</text>
</comment>
<evidence type="ECO:0000259" key="3">
    <source>
        <dbReference type="Pfam" id="PF07261"/>
    </source>
</evidence>
<dbReference type="EMBL" id="QJVJ01000006">
    <property type="protein sequence ID" value="PYI53850.1"/>
    <property type="molecule type" value="Genomic_DNA"/>
</dbReference>
<keyword evidence="5" id="KW-0378">Hydrolase</keyword>
<dbReference type="AlphaFoldDB" id="A0A2V5KHP5"/>
<organism evidence="5 6">
    <name type="scientific">Paenibacillus flagellatus</name>
    <dbReference type="NCBI Taxonomy" id="2211139"/>
    <lineage>
        <taxon>Bacteria</taxon>
        <taxon>Bacillati</taxon>
        <taxon>Bacillota</taxon>
        <taxon>Bacilli</taxon>
        <taxon>Bacillales</taxon>
        <taxon>Paenibacillaceae</taxon>
        <taxon>Paenibacillus</taxon>
    </lineage>
</organism>
<accession>A0A2V5KHP5</accession>
<gene>
    <name evidence="5" type="ORF">DLM86_14945</name>
</gene>
<protein>
    <submittedName>
        <fullName evidence="5">Helicase DnaB</fullName>
    </submittedName>
</protein>
<keyword evidence="6" id="KW-1185">Reference proteome</keyword>
<dbReference type="Pfam" id="PF07261">
    <property type="entry name" value="DnaB_2"/>
    <property type="match status" value="1"/>
</dbReference>
<proteinExistence type="inferred from homology"/>
<dbReference type="Proteomes" id="UP000247476">
    <property type="component" value="Unassembled WGS sequence"/>
</dbReference>